<sequence>MKGGEFKMLTKVEAIVISLMVIALILIIYEMGQGLNWTL</sequence>
<name>A0A385L178_ACILW</name>
<protein>
    <submittedName>
        <fullName evidence="2">Uncharacterized protein</fullName>
    </submittedName>
</protein>
<keyword evidence="1" id="KW-0812">Transmembrane</keyword>
<proteinExistence type="predicted"/>
<evidence type="ECO:0000313" key="2">
    <source>
        <dbReference type="EMBL" id="AYA01380.1"/>
    </source>
</evidence>
<keyword evidence="2" id="KW-0614">Plasmid</keyword>
<keyword evidence="1" id="KW-0472">Membrane</keyword>
<dbReference type="EMBL" id="CP032290">
    <property type="protein sequence ID" value="AYA01380.1"/>
    <property type="molecule type" value="Genomic_DNA"/>
</dbReference>
<dbReference type="AlphaFoldDB" id="A0A385L178"/>
<evidence type="ECO:0000256" key="1">
    <source>
        <dbReference type="SAM" id="Phobius"/>
    </source>
</evidence>
<keyword evidence="1" id="KW-1133">Transmembrane helix</keyword>
<reference evidence="2" key="1">
    <citation type="submission" date="2018-09" db="EMBL/GenBank/DDBJ databases">
        <title>Resistance of ancient and modern Acinetobacter lwoffii strains to heavy metals and arsenic revealed by genome analysis.</title>
        <authorList>
            <person name="Mindlin S."/>
            <person name="Petrenko A."/>
            <person name="Kurakov A."/>
            <person name="Beletsky A."/>
            <person name="Mardanov A."/>
            <person name="Petrova M."/>
        </authorList>
    </citation>
    <scope>NUCLEOTIDE SEQUENCE</scope>
    <source>
        <strain evidence="2">ED9-5a</strain>
        <plasmid evidence="2">pALWED3.6</plasmid>
    </source>
</reference>
<organism evidence="2">
    <name type="scientific">Acinetobacter lwoffii</name>
    <dbReference type="NCBI Taxonomy" id="28090"/>
    <lineage>
        <taxon>Bacteria</taxon>
        <taxon>Pseudomonadati</taxon>
        <taxon>Pseudomonadota</taxon>
        <taxon>Gammaproteobacteria</taxon>
        <taxon>Moraxellales</taxon>
        <taxon>Moraxellaceae</taxon>
        <taxon>Acinetobacter</taxon>
    </lineage>
</organism>
<feature type="transmembrane region" description="Helical" evidence="1">
    <location>
        <begin position="12"/>
        <end position="29"/>
    </location>
</feature>
<geneLocation type="plasmid" evidence="2">
    <name>pALWED3.6</name>
</geneLocation>
<accession>A0A385L178</accession>
<gene>
    <name evidence="2" type="ORF">ABALW_D0156</name>
</gene>